<evidence type="ECO:0000313" key="2">
    <source>
        <dbReference type="Proteomes" id="UP001150581"/>
    </source>
</evidence>
<proteinExistence type="predicted"/>
<protein>
    <submittedName>
        <fullName evidence="1">Uncharacterized protein</fullName>
    </submittedName>
</protein>
<keyword evidence="2" id="KW-1185">Reference proteome</keyword>
<gene>
    <name evidence="1" type="ORF">LPJ66_001655</name>
</gene>
<reference evidence="1" key="1">
    <citation type="submission" date="2022-07" db="EMBL/GenBank/DDBJ databases">
        <title>Phylogenomic reconstructions and comparative analyses of Kickxellomycotina fungi.</title>
        <authorList>
            <person name="Reynolds N.K."/>
            <person name="Stajich J.E."/>
            <person name="Barry K."/>
            <person name="Grigoriev I.V."/>
            <person name="Crous P."/>
            <person name="Smith M.E."/>
        </authorList>
    </citation>
    <scope>NUCLEOTIDE SEQUENCE</scope>
    <source>
        <strain evidence="1">Benny 63K</strain>
    </source>
</reference>
<evidence type="ECO:0000313" key="1">
    <source>
        <dbReference type="EMBL" id="KAJ1900162.1"/>
    </source>
</evidence>
<dbReference type="Proteomes" id="UP001150581">
    <property type="component" value="Unassembled WGS sequence"/>
</dbReference>
<dbReference type="EMBL" id="JANBPG010000098">
    <property type="protein sequence ID" value="KAJ1900162.1"/>
    <property type="molecule type" value="Genomic_DNA"/>
</dbReference>
<name>A0ACC1ISN2_9FUNG</name>
<organism evidence="1 2">
    <name type="scientific">Kickxella alabastrina</name>
    <dbReference type="NCBI Taxonomy" id="61397"/>
    <lineage>
        <taxon>Eukaryota</taxon>
        <taxon>Fungi</taxon>
        <taxon>Fungi incertae sedis</taxon>
        <taxon>Zoopagomycota</taxon>
        <taxon>Kickxellomycotina</taxon>
        <taxon>Kickxellomycetes</taxon>
        <taxon>Kickxellales</taxon>
        <taxon>Kickxellaceae</taxon>
        <taxon>Kickxella</taxon>
    </lineage>
</organism>
<sequence length="302" mass="33288">MSEAVVDDFYTARNLLYLGAYPQALSNLTHLRSNTAAWEFDVEKKSLQYRSYLGQGKHQQVLDEIPTTPSTPATLQALRHLTTFKYTAGDQRDAATAAITELISVPENLLSGTFVAIAAQVLALAQRHDEALSILAMHSNNLECSLMTTAILLSIDRVDLAQKTVARTRAWAEDAPLAQLAEAWTALHVGGQKYTEALYIFEELAQAAAVSTARIVCALAVCKMHLGLVTEAMAMLQDALERDQGDADVLANLVVCADLLALPWETKYHYLGLLREANPEHQFVVELDRKDKEFDVIAAKYL</sequence>
<accession>A0ACC1ISN2</accession>
<comment type="caution">
    <text evidence="1">The sequence shown here is derived from an EMBL/GenBank/DDBJ whole genome shotgun (WGS) entry which is preliminary data.</text>
</comment>